<dbReference type="PIRSF" id="PIRSF000723">
    <property type="entry name" value="Carbamate_kin"/>
    <property type="match status" value="1"/>
</dbReference>
<evidence type="ECO:0000313" key="12">
    <source>
        <dbReference type="Proteomes" id="UP000308114"/>
    </source>
</evidence>
<evidence type="ECO:0000313" key="11">
    <source>
        <dbReference type="EMBL" id="TKH40934.1"/>
    </source>
</evidence>
<dbReference type="InterPro" id="IPR001048">
    <property type="entry name" value="Asp/Glu/Uridylate_kinase"/>
</dbReference>
<keyword evidence="6 9" id="KW-0418">Kinase</keyword>
<dbReference type="EMBL" id="PNXQ01000017">
    <property type="protein sequence ID" value="TKH40934.1"/>
    <property type="molecule type" value="Genomic_DNA"/>
</dbReference>
<evidence type="ECO:0000256" key="2">
    <source>
        <dbReference type="ARBA" id="ARBA00011066"/>
    </source>
</evidence>
<keyword evidence="5 9" id="KW-0808">Transferase</keyword>
<comment type="catalytic activity">
    <reaction evidence="7">
        <text>hydrogencarbonate + NH4(+) + ATP = carbamoyl phosphate + ADP + H2O + H(+)</text>
        <dbReference type="Rhea" id="RHEA:10152"/>
        <dbReference type="ChEBI" id="CHEBI:15377"/>
        <dbReference type="ChEBI" id="CHEBI:15378"/>
        <dbReference type="ChEBI" id="CHEBI:17544"/>
        <dbReference type="ChEBI" id="CHEBI:28938"/>
        <dbReference type="ChEBI" id="CHEBI:30616"/>
        <dbReference type="ChEBI" id="CHEBI:58228"/>
        <dbReference type="ChEBI" id="CHEBI:456216"/>
        <dbReference type="EC" id="2.7.2.2"/>
    </reaction>
</comment>
<evidence type="ECO:0000256" key="4">
    <source>
        <dbReference type="ARBA" id="ARBA00022503"/>
    </source>
</evidence>
<accession>A0A4U2PUV5</accession>
<dbReference type="GO" id="GO:0019546">
    <property type="term" value="P:L-arginine deiminase pathway"/>
    <property type="evidence" value="ECO:0007669"/>
    <property type="project" value="TreeGrafter"/>
</dbReference>
<dbReference type="InterPro" id="IPR003964">
    <property type="entry name" value="Carb_kinase"/>
</dbReference>
<evidence type="ECO:0000256" key="5">
    <source>
        <dbReference type="ARBA" id="ARBA00022679"/>
    </source>
</evidence>
<dbReference type="NCBIfam" id="TIGR00746">
    <property type="entry name" value="arcC"/>
    <property type="match status" value="1"/>
</dbReference>
<evidence type="ECO:0000256" key="3">
    <source>
        <dbReference type="ARBA" id="ARBA00013070"/>
    </source>
</evidence>
<dbReference type="NCBIfam" id="NF009007">
    <property type="entry name" value="PRK12352.1"/>
    <property type="match status" value="1"/>
</dbReference>
<dbReference type="AlphaFoldDB" id="A0A4U2PUV5"/>
<proteinExistence type="inferred from homology"/>
<keyword evidence="4" id="KW-0056">Arginine metabolism</keyword>
<dbReference type="Proteomes" id="UP000308114">
    <property type="component" value="Unassembled WGS sequence"/>
</dbReference>
<dbReference type="Pfam" id="PF00696">
    <property type="entry name" value="AA_kinase"/>
    <property type="match status" value="1"/>
</dbReference>
<dbReference type="GO" id="GO:0005829">
    <property type="term" value="C:cytosol"/>
    <property type="evidence" value="ECO:0007669"/>
    <property type="project" value="TreeGrafter"/>
</dbReference>
<evidence type="ECO:0000256" key="8">
    <source>
        <dbReference type="NCBIfam" id="TIGR00746"/>
    </source>
</evidence>
<comment type="similarity">
    <text evidence="2 9">Belongs to the carbamate kinase family.</text>
</comment>
<evidence type="ECO:0000256" key="7">
    <source>
        <dbReference type="ARBA" id="ARBA00048467"/>
    </source>
</evidence>
<evidence type="ECO:0000256" key="6">
    <source>
        <dbReference type="ARBA" id="ARBA00022777"/>
    </source>
</evidence>
<organism evidence="11 12">
    <name type="scientific">Paenibacillus terrae</name>
    <dbReference type="NCBI Taxonomy" id="159743"/>
    <lineage>
        <taxon>Bacteria</taxon>
        <taxon>Bacillati</taxon>
        <taxon>Bacillota</taxon>
        <taxon>Bacilli</taxon>
        <taxon>Bacillales</taxon>
        <taxon>Paenibacillaceae</taxon>
        <taxon>Paenibacillus</taxon>
    </lineage>
</organism>
<dbReference type="PANTHER" id="PTHR30409:SF1">
    <property type="entry name" value="CARBAMATE KINASE-RELATED"/>
    <property type="match status" value="1"/>
</dbReference>
<feature type="domain" description="Aspartate/glutamate/uridylate kinase" evidence="10">
    <location>
        <begin position="5"/>
        <end position="294"/>
    </location>
</feature>
<reference evidence="11 12" key="1">
    <citation type="submission" date="2018-01" db="EMBL/GenBank/DDBJ databases">
        <title>Bacillales members from the olive rhizosphere are effective biological control agents against Verticillium dahliae.</title>
        <authorList>
            <person name="Gomez-Lama C."/>
            <person name="Legarda G."/>
            <person name="Ruano-Rosa D."/>
            <person name="Pizarro-Tobias P."/>
            <person name="Valverde-Corredor A."/>
            <person name="Niqui J.L."/>
            <person name="Trivino J.C."/>
            <person name="Roca A."/>
            <person name="Mercado-Blanco J."/>
        </authorList>
    </citation>
    <scope>NUCLEOTIDE SEQUENCE [LARGE SCALE GENOMIC DNA]</scope>
    <source>
        <strain evidence="11 12">PIC167</strain>
    </source>
</reference>
<dbReference type="Gene3D" id="3.40.1160.10">
    <property type="entry name" value="Acetylglutamate kinase-like"/>
    <property type="match status" value="1"/>
</dbReference>
<dbReference type="UniPathway" id="UPA00996">
    <property type="reaction ID" value="UER00366"/>
</dbReference>
<dbReference type="CDD" id="cd04235">
    <property type="entry name" value="AAK_CK"/>
    <property type="match status" value="1"/>
</dbReference>
<dbReference type="GO" id="GO:0008804">
    <property type="term" value="F:carbamate kinase activity"/>
    <property type="evidence" value="ECO:0007669"/>
    <property type="project" value="UniProtKB-UniRule"/>
</dbReference>
<sequence>MARRKIVVALGGNAIQSGNATAKAQQEALEKTAEQLVKIIENDVDVVIVHGNGPQVGNILLQQKAAESEKTPAMPLDTCGAMSQGMIGYWMGNAIAKVLRKQSINKDVVTIVTRVVVDEKDEAFNNPTKPIGPFYTEDEARKLMKETKVVFKEDAGRGWRRVVPSPAPVSILEYKVVDSLVKDGNIVIAVGGGGIPVIHSKEGLTGTEAVIDKDFAAQKLAELVGADTLVILTAVDFVYVNFNKSNQKRLEFVTVDELEGYIKEQHFAAGSMLPKIEAAIHFVNTNSERKAIITSLEKLYEALEGNAGTVISKQEGSVHCIK</sequence>
<dbReference type="RefSeq" id="WP_137063896.1">
    <property type="nucleotide sequence ID" value="NZ_PNXQ01000017.1"/>
</dbReference>
<comment type="caution">
    <text evidence="11">The sequence shown here is derived from an EMBL/GenBank/DDBJ whole genome shotgun (WGS) entry which is preliminary data.</text>
</comment>
<evidence type="ECO:0000256" key="1">
    <source>
        <dbReference type="ARBA" id="ARBA00005118"/>
    </source>
</evidence>
<gene>
    <name evidence="11" type="primary">arcC</name>
    <name evidence="11" type="ORF">C1I60_23365</name>
</gene>
<dbReference type="PANTHER" id="PTHR30409">
    <property type="entry name" value="CARBAMATE KINASE"/>
    <property type="match status" value="1"/>
</dbReference>
<dbReference type="SUPFAM" id="SSF53633">
    <property type="entry name" value="Carbamate kinase-like"/>
    <property type="match status" value="1"/>
</dbReference>
<evidence type="ECO:0000259" key="10">
    <source>
        <dbReference type="Pfam" id="PF00696"/>
    </source>
</evidence>
<dbReference type="PRINTS" id="PR01469">
    <property type="entry name" value="CARBMTKINASE"/>
</dbReference>
<comment type="pathway">
    <text evidence="1">Metabolic intermediate metabolism; carbamoyl phosphate degradation; CO(2) and NH(3) from carbamoyl phosphate: step 1/1.</text>
</comment>
<dbReference type="FunFam" id="3.40.1160.10:FF:000007">
    <property type="entry name" value="Carbamate kinase"/>
    <property type="match status" value="1"/>
</dbReference>
<dbReference type="InterPro" id="IPR036393">
    <property type="entry name" value="AceGlu_kinase-like_sf"/>
</dbReference>
<evidence type="ECO:0000256" key="9">
    <source>
        <dbReference type="PIRNR" id="PIRNR000723"/>
    </source>
</evidence>
<protein>
    <recommendedName>
        <fullName evidence="3 8">Carbamate kinase</fullName>
    </recommendedName>
</protein>
<name>A0A4U2PUV5_9BACL</name>